<protein>
    <submittedName>
        <fullName evidence="2">Uncharacterized protein</fullName>
    </submittedName>
</protein>
<proteinExistence type="predicted"/>
<dbReference type="PATRIC" id="fig|1354303.4.peg.2278"/>
<dbReference type="STRING" id="1354303.M917_2312"/>
<dbReference type="RefSeq" id="WP_021814935.1">
    <property type="nucleotide sequence ID" value="NZ_AUSW01000034.1"/>
</dbReference>
<organism evidence="2 3">
    <name type="scientific">Psychrobacter aquaticus CMS 56</name>
    <dbReference type="NCBI Taxonomy" id="1354303"/>
    <lineage>
        <taxon>Bacteria</taxon>
        <taxon>Pseudomonadati</taxon>
        <taxon>Pseudomonadota</taxon>
        <taxon>Gammaproteobacteria</taxon>
        <taxon>Moraxellales</taxon>
        <taxon>Moraxellaceae</taxon>
        <taxon>Psychrobacter</taxon>
    </lineage>
</organism>
<keyword evidence="3" id="KW-1185">Reference proteome</keyword>
<keyword evidence="1" id="KW-1133">Transmembrane helix</keyword>
<accession>U4T474</accession>
<feature type="transmembrane region" description="Helical" evidence="1">
    <location>
        <begin position="40"/>
        <end position="57"/>
    </location>
</feature>
<name>U4T474_9GAMM</name>
<evidence type="ECO:0000313" key="2">
    <source>
        <dbReference type="EMBL" id="ERL54966.1"/>
    </source>
</evidence>
<dbReference type="EMBL" id="AUSW01000034">
    <property type="protein sequence ID" value="ERL54966.1"/>
    <property type="molecule type" value="Genomic_DNA"/>
</dbReference>
<evidence type="ECO:0000256" key="1">
    <source>
        <dbReference type="SAM" id="Phobius"/>
    </source>
</evidence>
<feature type="transmembrane region" description="Helical" evidence="1">
    <location>
        <begin position="12"/>
        <end position="34"/>
    </location>
</feature>
<gene>
    <name evidence="2" type="ORF">M917_2312</name>
</gene>
<keyword evidence="1" id="KW-0812">Transmembrane</keyword>
<comment type="caution">
    <text evidence="2">The sequence shown here is derived from an EMBL/GenBank/DDBJ whole genome shotgun (WGS) entry which is preliminary data.</text>
</comment>
<keyword evidence="1" id="KW-0472">Membrane</keyword>
<dbReference type="AlphaFoldDB" id="U4T474"/>
<evidence type="ECO:0000313" key="3">
    <source>
        <dbReference type="Proteomes" id="UP000016761"/>
    </source>
</evidence>
<reference evidence="2 3" key="1">
    <citation type="journal article" date="2013" name="Genome Announc.">
        <title>Draft Genome Sequence of Psychrobacter aquaticus Strain CMS 56T, Isolated from a Cyanobacterial Mat Sample Collected from Water Bodies in the McMurdo Dry Valley Region of Antarctica.</title>
        <authorList>
            <person name="Reddy G.S."/>
            <person name="Ara S."/>
            <person name="Singh A."/>
            <person name="Kumar Pinnaka A."/>
            <person name="Shivaji S."/>
        </authorList>
    </citation>
    <scope>NUCLEOTIDE SEQUENCE [LARGE SCALE GENOMIC DNA]</scope>
    <source>
        <strain evidence="2 3">CMS 56</strain>
    </source>
</reference>
<sequence>MDWKYWPECWHALMAMIYNVVLVLAVSWVVLSLYKLSGSLLVLLGFLALLMVARVGFKRD</sequence>
<dbReference type="Proteomes" id="UP000016761">
    <property type="component" value="Unassembled WGS sequence"/>
</dbReference>